<feature type="domain" description="DUF4216" evidence="2">
    <location>
        <begin position="844"/>
        <end position="911"/>
    </location>
</feature>
<dbReference type="InterPro" id="IPR004242">
    <property type="entry name" value="Transposase_21"/>
</dbReference>
<dbReference type="PANTHER" id="PTHR48258">
    <property type="entry name" value="DUF4218 DOMAIN-CONTAINING PROTEIN-RELATED"/>
    <property type="match status" value="1"/>
</dbReference>
<reference evidence="4 5" key="1">
    <citation type="submission" date="2013-09" db="EMBL/GenBank/DDBJ databases">
        <title>Corchorus capsularis genome sequencing.</title>
        <authorList>
            <person name="Alam M."/>
            <person name="Haque M.S."/>
            <person name="Islam M.S."/>
            <person name="Emdad E.M."/>
            <person name="Islam M.M."/>
            <person name="Ahmed B."/>
            <person name="Halim A."/>
            <person name="Hossen Q.M.M."/>
            <person name="Hossain M.Z."/>
            <person name="Ahmed R."/>
            <person name="Khan M.M."/>
            <person name="Islam R."/>
            <person name="Rashid M.M."/>
            <person name="Khan S.A."/>
            <person name="Rahman M.S."/>
            <person name="Alam M."/>
        </authorList>
    </citation>
    <scope>NUCLEOTIDE SEQUENCE [LARGE SCALE GENOMIC DNA]</scope>
    <source>
        <strain evidence="5">cv. CVL-1</strain>
        <tissue evidence="4">Whole seedling</tissue>
    </source>
</reference>
<dbReference type="InterPro" id="IPR025312">
    <property type="entry name" value="DUF4216"/>
</dbReference>
<feature type="region of interest" description="Disordered" evidence="1">
    <location>
        <begin position="55"/>
        <end position="86"/>
    </location>
</feature>
<name>A0A1R3GNS0_COCAP</name>
<organism evidence="4 5">
    <name type="scientific">Corchorus capsularis</name>
    <name type="common">Jute</name>
    <dbReference type="NCBI Taxonomy" id="210143"/>
    <lineage>
        <taxon>Eukaryota</taxon>
        <taxon>Viridiplantae</taxon>
        <taxon>Streptophyta</taxon>
        <taxon>Embryophyta</taxon>
        <taxon>Tracheophyta</taxon>
        <taxon>Spermatophyta</taxon>
        <taxon>Magnoliopsida</taxon>
        <taxon>eudicotyledons</taxon>
        <taxon>Gunneridae</taxon>
        <taxon>Pentapetalae</taxon>
        <taxon>rosids</taxon>
        <taxon>malvids</taxon>
        <taxon>Malvales</taxon>
        <taxon>Malvaceae</taxon>
        <taxon>Grewioideae</taxon>
        <taxon>Apeibeae</taxon>
        <taxon>Corchorus</taxon>
    </lineage>
</organism>
<proteinExistence type="predicted"/>
<gene>
    <name evidence="4" type="ORF">CCACVL1_24656</name>
</gene>
<evidence type="ECO:0000256" key="1">
    <source>
        <dbReference type="SAM" id="MobiDB-lite"/>
    </source>
</evidence>
<dbReference type="EMBL" id="AWWV01013879">
    <property type="protein sequence ID" value="OMO59699.1"/>
    <property type="molecule type" value="Genomic_DNA"/>
</dbReference>
<dbReference type="AlphaFoldDB" id="A0A1R3GNS0"/>
<keyword evidence="5" id="KW-1185">Reference proteome</keyword>
<dbReference type="Pfam" id="PF13952">
    <property type="entry name" value="DUF4216"/>
    <property type="match status" value="1"/>
</dbReference>
<evidence type="ECO:0000313" key="4">
    <source>
        <dbReference type="EMBL" id="OMO59699.1"/>
    </source>
</evidence>
<dbReference type="PANTHER" id="PTHR48258:SF4">
    <property type="entry name" value="DUF4216 DOMAIN-CONTAINING PROTEIN"/>
    <property type="match status" value="1"/>
</dbReference>
<evidence type="ECO:0000313" key="5">
    <source>
        <dbReference type="Proteomes" id="UP000188268"/>
    </source>
</evidence>
<feature type="region of interest" description="Disordered" evidence="1">
    <location>
        <begin position="977"/>
        <end position="1010"/>
    </location>
</feature>
<dbReference type="OrthoDB" id="1726731at2759"/>
<comment type="caution">
    <text evidence="4">The sequence shown here is derived from an EMBL/GenBank/DDBJ whole genome shotgun (WGS) entry which is preliminary data.</text>
</comment>
<dbReference type="OMA" id="VEERWHE"/>
<evidence type="ECO:0000259" key="3">
    <source>
        <dbReference type="Pfam" id="PF13960"/>
    </source>
</evidence>
<feature type="compositionally biased region" description="Acidic residues" evidence="1">
    <location>
        <begin position="994"/>
        <end position="1010"/>
    </location>
</feature>
<dbReference type="Pfam" id="PF13960">
    <property type="entry name" value="DUF4218"/>
    <property type="match status" value="1"/>
</dbReference>
<dbReference type="InterPro" id="IPR025452">
    <property type="entry name" value="DUF4218"/>
</dbReference>
<protein>
    <submittedName>
        <fullName evidence="4">Transposon, En/Spm-like protein</fullName>
    </submittedName>
</protein>
<dbReference type="Proteomes" id="UP000188268">
    <property type="component" value="Unassembled WGS sequence"/>
</dbReference>
<dbReference type="Pfam" id="PF02992">
    <property type="entry name" value="Transposase_21"/>
    <property type="match status" value="1"/>
</dbReference>
<feature type="domain" description="DUF4218" evidence="3">
    <location>
        <begin position="576"/>
        <end position="681"/>
    </location>
</feature>
<evidence type="ECO:0000259" key="2">
    <source>
        <dbReference type="Pfam" id="PF13952"/>
    </source>
</evidence>
<accession>A0A1R3GNS0</accession>
<sequence length="1010" mass="116305">MGIRLDVPVASITFDEQPTTGHMAQWNNYEHMNLEGTMEFDSAIPSFVPHWDYDPSFGAEYPSQNQDEPGPSVQPSLEEEIPNREGGDDVTPLGAQFFDLLKNADEPLYNGCENHSRLSLVSKLLSIKAENNASESAFNSFTSVLKEALPQDNTLPEDFYNCKKLIRGLGVPVVKIDACLNGCMLYWKDEASDESCKFCNLPRYKHMRGRPGNPKCKRVAQAVHRYLPLTPRLQRLYASEVTAPHMTWHATHKTDEGVMCHPSDAQAWKHFDTVHPTFASEPRNIRLGLCADGFAPYGQFGKTYSCWPVIVTPYNLPPVMGCGTAGVLGCPICMEKSKVFHLQYGRKATYFDCHRQFLPSSHQYRSNKRHFTRGKVEHDLPPPRLTGEEIFDRVRDLPTAMEEPHRMPPQYGETHKWTKQSIFWELPYWKTNMIRHNLDVMHIEKNVFDNVVNTVMDVKGKTKDNLKARKDVGIYCNRRDIAVDQDHIGRYPKALYTLTKEQNKVICEWVKSLRFPDGYTSNLGRCVDMNEYKLKGMKIHDCHVFMQRLILIAFREMLEDFIWSGLTELSLFFQTICSVVLDINKIQKLENDVAVMLCNLEKIFPPGFFDSMEHLIIHLPYEALVGGPVQYRLMYPFERFLRDLKKKVKNKANVEGSICQAYIAEEMTFFANHFFQHNNERIDEETMQGFSIFNYPGQAHGQAKIKWLTDQELHVAHTYILRNCQEVKPFYEMFVTHLQDYDAKVIDSMVDQHFRPWCKTLIIKTDPLLISLAWGPHPKVTTWSGYLVNGYNFHTLEHGEKKATMNSGVCVQGSSCDETTTDFYGLLEDIIQIQFEVVGRGTIGVVLFKCKWFDPDPVRGMKIHPLYHLVDINKKRLYKKYDPFVLAQQVTQVYYCGYPSLKRDKIDWLVVCMTKARRTVEERWHEKDGIAYQMEEADVTPIVDVRVDIPPLVDPNDVNLFVDFSGFDVTNLEQHYQVNESEGDYDSGSTGSDSSEDSEDEDDNSDEVGY</sequence>
<dbReference type="Gramene" id="OMO59699">
    <property type="protein sequence ID" value="OMO59699"/>
    <property type="gene ID" value="CCACVL1_24656"/>
</dbReference>